<comment type="caution">
    <text evidence="5">The sequence shown here is derived from an EMBL/GenBank/DDBJ whole genome shotgun (WGS) entry which is preliminary data.</text>
</comment>
<dbReference type="SUPFAM" id="SSF46785">
    <property type="entry name" value="Winged helix' DNA-binding domain"/>
    <property type="match status" value="1"/>
</dbReference>
<dbReference type="PROSITE" id="PS50949">
    <property type="entry name" value="HTH_GNTR"/>
    <property type="match status" value="1"/>
</dbReference>
<gene>
    <name evidence="5" type="ORF">HNQ73_000073</name>
</gene>
<dbReference type="EMBL" id="JACHEH010000001">
    <property type="protein sequence ID" value="MBB6166465.1"/>
    <property type="molecule type" value="Genomic_DNA"/>
</dbReference>
<dbReference type="Gene3D" id="1.20.120.530">
    <property type="entry name" value="GntR ligand-binding domain-like"/>
    <property type="match status" value="1"/>
</dbReference>
<keyword evidence="3" id="KW-0804">Transcription</keyword>
<dbReference type="InterPro" id="IPR011711">
    <property type="entry name" value="GntR_C"/>
</dbReference>
<dbReference type="GO" id="GO:0003700">
    <property type="term" value="F:DNA-binding transcription factor activity"/>
    <property type="evidence" value="ECO:0007669"/>
    <property type="project" value="InterPro"/>
</dbReference>
<dbReference type="InterPro" id="IPR036388">
    <property type="entry name" value="WH-like_DNA-bd_sf"/>
</dbReference>
<dbReference type="Gene3D" id="1.10.10.10">
    <property type="entry name" value="Winged helix-like DNA-binding domain superfamily/Winged helix DNA-binding domain"/>
    <property type="match status" value="1"/>
</dbReference>
<evidence type="ECO:0000313" key="5">
    <source>
        <dbReference type="EMBL" id="MBB6166465.1"/>
    </source>
</evidence>
<dbReference type="SUPFAM" id="SSF48008">
    <property type="entry name" value="GntR ligand-binding domain-like"/>
    <property type="match status" value="1"/>
</dbReference>
<dbReference type="SMART" id="SM00895">
    <property type="entry name" value="FCD"/>
    <property type="match status" value="1"/>
</dbReference>
<dbReference type="InterPro" id="IPR036390">
    <property type="entry name" value="WH_DNA-bd_sf"/>
</dbReference>
<feature type="domain" description="HTH gntR-type" evidence="4">
    <location>
        <begin position="16"/>
        <end position="83"/>
    </location>
</feature>
<dbReference type="InterPro" id="IPR000524">
    <property type="entry name" value="Tscrpt_reg_HTH_GntR"/>
</dbReference>
<keyword evidence="2 5" id="KW-0238">DNA-binding</keyword>
<dbReference type="PANTHER" id="PTHR43537">
    <property type="entry name" value="TRANSCRIPTIONAL REGULATOR, GNTR FAMILY"/>
    <property type="match status" value="1"/>
</dbReference>
<dbReference type="Proteomes" id="UP000588017">
    <property type="component" value="Unassembled WGS sequence"/>
</dbReference>
<accession>A0A841K299</accession>
<dbReference type="InterPro" id="IPR008920">
    <property type="entry name" value="TF_FadR/GntR_C"/>
</dbReference>
<dbReference type="GO" id="GO:0003677">
    <property type="term" value="F:DNA binding"/>
    <property type="evidence" value="ECO:0007669"/>
    <property type="project" value="UniProtKB-KW"/>
</dbReference>
<dbReference type="RefSeq" id="WP_183331138.1">
    <property type="nucleotide sequence ID" value="NZ_BMHX01000001.1"/>
</dbReference>
<sequence>MDTTLTFPLRKTVQHRTIAAAVAAELRRRILDGEIPAGSQLRQDALAAEFAVSRIPVREALMQLEAEGLVKIHPHRGAVVPELSLTEIDELFELRLLLEPRLLAASAPRLTDGDYTRLNDILDEYGDELRARHVSRWGELNRAFHLLLYSRADKPRTASIVANLLQDCDRHTRLQLTLTGGMERAEAEHAELVRLCRAGRIDEACELLRAHIENVGRALRRFLEQRGPAKGG</sequence>
<dbReference type="Pfam" id="PF00392">
    <property type="entry name" value="GntR"/>
    <property type="match status" value="1"/>
</dbReference>
<proteinExistence type="predicted"/>
<organism evidence="5 6">
    <name type="scientific">Chelatococcus composti</name>
    <dbReference type="NCBI Taxonomy" id="1743235"/>
    <lineage>
        <taxon>Bacteria</taxon>
        <taxon>Pseudomonadati</taxon>
        <taxon>Pseudomonadota</taxon>
        <taxon>Alphaproteobacteria</taxon>
        <taxon>Hyphomicrobiales</taxon>
        <taxon>Chelatococcaceae</taxon>
        <taxon>Chelatococcus</taxon>
    </lineage>
</organism>
<reference evidence="5 6" key="1">
    <citation type="submission" date="2020-08" db="EMBL/GenBank/DDBJ databases">
        <title>Genomic Encyclopedia of Type Strains, Phase IV (KMG-IV): sequencing the most valuable type-strain genomes for metagenomic binning, comparative biology and taxonomic classification.</title>
        <authorList>
            <person name="Goeker M."/>
        </authorList>
    </citation>
    <scope>NUCLEOTIDE SEQUENCE [LARGE SCALE GENOMIC DNA]</scope>
    <source>
        <strain evidence="5 6">DSM 101465</strain>
    </source>
</reference>
<evidence type="ECO:0000259" key="4">
    <source>
        <dbReference type="PROSITE" id="PS50949"/>
    </source>
</evidence>
<dbReference type="Pfam" id="PF07729">
    <property type="entry name" value="FCD"/>
    <property type="match status" value="1"/>
</dbReference>
<keyword evidence="1" id="KW-0805">Transcription regulation</keyword>
<evidence type="ECO:0000256" key="1">
    <source>
        <dbReference type="ARBA" id="ARBA00023015"/>
    </source>
</evidence>
<keyword evidence="6" id="KW-1185">Reference proteome</keyword>
<name>A0A841K299_9HYPH</name>
<dbReference type="SMART" id="SM00345">
    <property type="entry name" value="HTH_GNTR"/>
    <property type="match status" value="1"/>
</dbReference>
<dbReference type="PRINTS" id="PR00035">
    <property type="entry name" value="HTHGNTR"/>
</dbReference>
<dbReference type="PANTHER" id="PTHR43537:SF41">
    <property type="entry name" value="TRANSCRIPTIONAL REGULATORY PROTEIN"/>
    <property type="match status" value="1"/>
</dbReference>
<evidence type="ECO:0000256" key="2">
    <source>
        <dbReference type="ARBA" id="ARBA00023125"/>
    </source>
</evidence>
<protein>
    <submittedName>
        <fullName evidence="5">DNA-binding GntR family transcriptional regulator</fullName>
    </submittedName>
</protein>
<evidence type="ECO:0000256" key="3">
    <source>
        <dbReference type="ARBA" id="ARBA00023163"/>
    </source>
</evidence>
<dbReference type="CDD" id="cd07377">
    <property type="entry name" value="WHTH_GntR"/>
    <property type="match status" value="1"/>
</dbReference>
<dbReference type="AlphaFoldDB" id="A0A841K299"/>
<evidence type="ECO:0000313" key="6">
    <source>
        <dbReference type="Proteomes" id="UP000588017"/>
    </source>
</evidence>